<keyword evidence="4 9" id="KW-0547">Nucleotide-binding</keyword>
<dbReference type="InterPro" id="IPR000719">
    <property type="entry name" value="Prot_kinase_dom"/>
</dbReference>
<dbReference type="EMBL" id="OZ019911">
    <property type="protein sequence ID" value="CAK9213465.1"/>
    <property type="molecule type" value="Genomic_DNA"/>
</dbReference>
<feature type="binding site" evidence="9">
    <location>
        <position position="90"/>
    </location>
    <ligand>
        <name>ATP</name>
        <dbReference type="ChEBI" id="CHEBI:30616"/>
    </ligand>
</feature>
<evidence type="ECO:0000256" key="1">
    <source>
        <dbReference type="ARBA" id="ARBA00012513"/>
    </source>
</evidence>
<dbReference type="Proteomes" id="UP001497512">
    <property type="component" value="Chromosome 19"/>
</dbReference>
<dbReference type="PROSITE" id="PS00108">
    <property type="entry name" value="PROTEIN_KINASE_ST"/>
    <property type="match status" value="1"/>
</dbReference>
<dbReference type="PROSITE" id="PS50011">
    <property type="entry name" value="PROTEIN_KINASE_DOM"/>
    <property type="match status" value="1"/>
</dbReference>
<dbReference type="InterPro" id="IPR051334">
    <property type="entry name" value="SRPK"/>
</dbReference>
<dbReference type="SUPFAM" id="SSF56112">
    <property type="entry name" value="Protein kinase-like (PK-like)"/>
    <property type="match status" value="1"/>
</dbReference>
<feature type="region of interest" description="Disordered" evidence="10">
    <location>
        <begin position="17"/>
        <end position="43"/>
    </location>
</feature>
<evidence type="ECO:0000256" key="9">
    <source>
        <dbReference type="PROSITE-ProRule" id="PRU10141"/>
    </source>
</evidence>
<evidence type="ECO:0000259" key="11">
    <source>
        <dbReference type="PROSITE" id="PS50011"/>
    </source>
</evidence>
<dbReference type="PANTHER" id="PTHR47634">
    <property type="entry name" value="PROTEIN KINASE DOMAIN-CONTAINING PROTEIN-RELATED"/>
    <property type="match status" value="1"/>
</dbReference>
<reference evidence="12" key="1">
    <citation type="submission" date="2024-02" db="EMBL/GenBank/DDBJ databases">
        <authorList>
            <consortium name="ELIXIR-Norway"/>
            <consortium name="Elixir Norway"/>
        </authorList>
    </citation>
    <scope>NUCLEOTIDE SEQUENCE</scope>
</reference>
<dbReference type="InterPro" id="IPR011009">
    <property type="entry name" value="Kinase-like_dom_sf"/>
</dbReference>
<keyword evidence="3" id="KW-0808">Transferase</keyword>
<evidence type="ECO:0000256" key="3">
    <source>
        <dbReference type="ARBA" id="ARBA00022679"/>
    </source>
</evidence>
<comment type="catalytic activity">
    <reaction evidence="7">
        <text>L-threonyl-[protein] + ATP = O-phospho-L-threonyl-[protein] + ADP + H(+)</text>
        <dbReference type="Rhea" id="RHEA:46608"/>
        <dbReference type="Rhea" id="RHEA-COMP:11060"/>
        <dbReference type="Rhea" id="RHEA-COMP:11605"/>
        <dbReference type="ChEBI" id="CHEBI:15378"/>
        <dbReference type="ChEBI" id="CHEBI:30013"/>
        <dbReference type="ChEBI" id="CHEBI:30616"/>
        <dbReference type="ChEBI" id="CHEBI:61977"/>
        <dbReference type="ChEBI" id="CHEBI:456216"/>
        <dbReference type="EC" id="2.7.11.1"/>
    </reaction>
</comment>
<keyword evidence="2" id="KW-0723">Serine/threonine-protein kinase</keyword>
<dbReference type="EC" id="2.7.11.1" evidence="1"/>
<name>A0ABP0U5J8_9BRYO</name>
<dbReference type="CDD" id="cd14136">
    <property type="entry name" value="STKc_SRPK"/>
    <property type="match status" value="1"/>
</dbReference>
<dbReference type="PROSITE" id="PS00107">
    <property type="entry name" value="PROTEIN_KINASE_ATP"/>
    <property type="match status" value="1"/>
</dbReference>
<organism evidence="12 13">
    <name type="scientific">Sphagnum troendelagicum</name>
    <dbReference type="NCBI Taxonomy" id="128251"/>
    <lineage>
        <taxon>Eukaryota</taxon>
        <taxon>Viridiplantae</taxon>
        <taxon>Streptophyta</taxon>
        <taxon>Embryophyta</taxon>
        <taxon>Bryophyta</taxon>
        <taxon>Sphagnophytina</taxon>
        <taxon>Sphagnopsida</taxon>
        <taxon>Sphagnales</taxon>
        <taxon>Sphagnaceae</taxon>
        <taxon>Sphagnum</taxon>
    </lineage>
</organism>
<proteinExistence type="predicted"/>
<evidence type="ECO:0000256" key="2">
    <source>
        <dbReference type="ARBA" id="ARBA00022527"/>
    </source>
</evidence>
<dbReference type="InterPro" id="IPR017441">
    <property type="entry name" value="Protein_kinase_ATP_BS"/>
</dbReference>
<dbReference type="Gene3D" id="3.30.200.20">
    <property type="entry name" value="Phosphorylase Kinase, domain 1"/>
    <property type="match status" value="1"/>
</dbReference>
<keyword evidence="13" id="KW-1185">Reference proteome</keyword>
<accession>A0ABP0U5J8</accession>
<evidence type="ECO:0000256" key="4">
    <source>
        <dbReference type="ARBA" id="ARBA00022741"/>
    </source>
</evidence>
<evidence type="ECO:0000256" key="10">
    <source>
        <dbReference type="SAM" id="MobiDB-lite"/>
    </source>
</evidence>
<evidence type="ECO:0000256" key="7">
    <source>
        <dbReference type="ARBA" id="ARBA00047899"/>
    </source>
</evidence>
<evidence type="ECO:0000256" key="8">
    <source>
        <dbReference type="ARBA" id="ARBA00048679"/>
    </source>
</evidence>
<protein>
    <recommendedName>
        <fullName evidence="1">non-specific serine/threonine protein kinase</fullName>
        <ecNumber evidence="1">2.7.11.1</ecNumber>
    </recommendedName>
</protein>
<evidence type="ECO:0000256" key="5">
    <source>
        <dbReference type="ARBA" id="ARBA00022777"/>
    </source>
</evidence>
<feature type="compositionally biased region" description="Acidic residues" evidence="10">
    <location>
        <begin position="30"/>
        <end position="39"/>
    </location>
</feature>
<evidence type="ECO:0000313" key="12">
    <source>
        <dbReference type="EMBL" id="CAK9213465.1"/>
    </source>
</evidence>
<keyword evidence="6 9" id="KW-0067">ATP-binding</keyword>
<sequence length="564" mass="63742">MPRKQQQVKKNIKQLQEAALSKSFSRESSDVSESEDEGTEDYRKGGYHPVRLGDWFKQGRYVVQRKLGWGHFSTVWLAWDTQEKRFVALKVQKSAQHYMEAAIDEVTILKQIAEGDPEDCKGVVKLLDHFKHAGPNGNHVCMVFEYLGDNLLTLIKHYNYRGLPLHMVKQVASQILVGLDYLHHQLSIIHTDLKPENVLLLSPINPAKHVDNLGNVQNGIPVENRTMMQSGFDGSDVRIAPSALSKSQKKKQKLKRRAKKVDINLSNPTVVGTEENVANNSREGLRDVEPVPAEAADSRDTLCKDEIHEKCVEETETEHEVSSPAEQLLPNSAQSCIPSRELKELDLRCKIVDLGNACWTYKQFTSDIQTRQYRCPEVLLGSKYSTSADMWSFACIVFELATGDVLFDPRSGEDFDRDEDHLALMMELLGRMPRKVALGGRYSRDYINRHGDLRHIRKLRYWPLDRVLIEKYDFLEKDAQELCDFLVPVLDFVPEKRPTAGQCLLHPWLLLAPQQLIEKESNGACDAVQEGLRNIALAGVLVDVSSKASIGPSKLLGREGGHVS</sequence>
<gene>
    <name evidence="12" type="ORF">CSSPTR1EN2_LOCUS11750</name>
</gene>
<keyword evidence="5" id="KW-0418">Kinase</keyword>
<dbReference type="InterPro" id="IPR008271">
    <property type="entry name" value="Ser/Thr_kinase_AS"/>
</dbReference>
<evidence type="ECO:0000313" key="13">
    <source>
        <dbReference type="Proteomes" id="UP001497512"/>
    </source>
</evidence>
<dbReference type="PANTHER" id="PTHR47634:SF9">
    <property type="entry name" value="PROTEIN KINASE DOMAIN-CONTAINING PROTEIN-RELATED"/>
    <property type="match status" value="1"/>
</dbReference>
<evidence type="ECO:0000256" key="6">
    <source>
        <dbReference type="ARBA" id="ARBA00022840"/>
    </source>
</evidence>
<dbReference type="Pfam" id="PF00069">
    <property type="entry name" value="Pkinase"/>
    <property type="match status" value="2"/>
</dbReference>
<dbReference type="Gene3D" id="1.10.510.10">
    <property type="entry name" value="Transferase(Phosphotransferase) domain 1"/>
    <property type="match status" value="1"/>
</dbReference>
<dbReference type="SMART" id="SM00220">
    <property type="entry name" value="S_TKc"/>
    <property type="match status" value="1"/>
</dbReference>
<feature type="domain" description="Protein kinase" evidence="11">
    <location>
        <begin position="61"/>
        <end position="509"/>
    </location>
</feature>
<comment type="catalytic activity">
    <reaction evidence="8">
        <text>L-seryl-[protein] + ATP = O-phospho-L-seryl-[protein] + ADP + H(+)</text>
        <dbReference type="Rhea" id="RHEA:17989"/>
        <dbReference type="Rhea" id="RHEA-COMP:9863"/>
        <dbReference type="Rhea" id="RHEA-COMP:11604"/>
        <dbReference type="ChEBI" id="CHEBI:15378"/>
        <dbReference type="ChEBI" id="CHEBI:29999"/>
        <dbReference type="ChEBI" id="CHEBI:30616"/>
        <dbReference type="ChEBI" id="CHEBI:83421"/>
        <dbReference type="ChEBI" id="CHEBI:456216"/>
        <dbReference type="EC" id="2.7.11.1"/>
    </reaction>
</comment>